<dbReference type="Proteomes" id="UP000198822">
    <property type="component" value="Chromosome I"/>
</dbReference>
<gene>
    <name evidence="2" type="ORF">SAMN04489720_1921</name>
</gene>
<protein>
    <submittedName>
        <fullName evidence="2">Uncharacterized protein</fullName>
    </submittedName>
</protein>
<dbReference type="AlphaFoldDB" id="A0A1G8E7I7"/>
<evidence type="ECO:0000313" key="2">
    <source>
        <dbReference type="EMBL" id="SDH65928.1"/>
    </source>
</evidence>
<keyword evidence="3" id="KW-1185">Reference proteome</keyword>
<organism evidence="2 3">
    <name type="scientific">Agrococcus jejuensis</name>
    <dbReference type="NCBI Taxonomy" id="399736"/>
    <lineage>
        <taxon>Bacteria</taxon>
        <taxon>Bacillati</taxon>
        <taxon>Actinomycetota</taxon>
        <taxon>Actinomycetes</taxon>
        <taxon>Micrococcales</taxon>
        <taxon>Microbacteriaceae</taxon>
        <taxon>Agrococcus</taxon>
    </lineage>
</organism>
<accession>A0A1G8E7I7</accession>
<keyword evidence="1" id="KW-0472">Membrane</keyword>
<keyword evidence="1" id="KW-0812">Transmembrane</keyword>
<dbReference type="OrthoDB" id="5071374at2"/>
<dbReference type="STRING" id="399736.SAMN04489720_1921"/>
<dbReference type="RefSeq" id="WP_092504521.1">
    <property type="nucleotide sequence ID" value="NZ_LT629695.1"/>
</dbReference>
<proteinExistence type="predicted"/>
<name>A0A1G8E7I7_9MICO</name>
<evidence type="ECO:0000256" key="1">
    <source>
        <dbReference type="SAM" id="Phobius"/>
    </source>
</evidence>
<dbReference type="EMBL" id="LT629695">
    <property type="protein sequence ID" value="SDH65928.1"/>
    <property type="molecule type" value="Genomic_DNA"/>
</dbReference>
<evidence type="ECO:0000313" key="3">
    <source>
        <dbReference type="Proteomes" id="UP000198822"/>
    </source>
</evidence>
<sequence>MDNPLYVIGGIAVILFLIAVPFIRRWSRRKGAEIGEAAGRRFAEGQVAKADASVPKMIAQIAVTMVLHAPEAQARAIMAEATRKGADFPERPDGTWGMRFLDPADGVAELVPGPQGTLVRVREFGEPMGYPTLGPVWLRLRGRIEKAAKAAQVQVSEGPVQQYVRHAPPTGDKGRWALAD</sequence>
<reference evidence="3" key="1">
    <citation type="submission" date="2016-10" db="EMBL/GenBank/DDBJ databases">
        <authorList>
            <person name="Varghese N."/>
            <person name="Submissions S."/>
        </authorList>
    </citation>
    <scope>NUCLEOTIDE SEQUENCE [LARGE SCALE GENOMIC DNA]</scope>
    <source>
        <strain evidence="3">DSM 22002</strain>
    </source>
</reference>
<keyword evidence="1" id="KW-1133">Transmembrane helix</keyword>
<feature type="transmembrane region" description="Helical" evidence="1">
    <location>
        <begin position="6"/>
        <end position="23"/>
    </location>
</feature>